<dbReference type="Proteomes" id="UP000326241">
    <property type="component" value="Unassembled WGS sequence"/>
</dbReference>
<dbReference type="PANTHER" id="PTHR33204:SF18">
    <property type="entry name" value="TRANSCRIPTIONAL REGULATORY PROTEIN"/>
    <property type="match status" value="1"/>
</dbReference>
<sequence length="165" mass="18208">MQPKATRSATEREYVYVKRKSLQGNACPVARTLDLIGDWWSLLIIRDALDGICRFNDFQKSLDIAKNMLSARLKGLVEQGILQAMPAADGGAYKEYVLTERGKALQTVIVALSQWGGEFMYAPGEPGSVMVDAKDRQPIRKLELISADGRSLAPEDVATRLGVEH</sequence>
<keyword evidence="2" id="KW-0238">DNA-binding</keyword>
<dbReference type="InterPro" id="IPR036390">
    <property type="entry name" value="WH_DNA-bd_sf"/>
</dbReference>
<dbReference type="Pfam" id="PF01638">
    <property type="entry name" value="HxlR"/>
    <property type="match status" value="1"/>
</dbReference>
<dbReference type="InterPro" id="IPR036388">
    <property type="entry name" value="WH-like_DNA-bd_sf"/>
</dbReference>
<evidence type="ECO:0000259" key="4">
    <source>
        <dbReference type="PROSITE" id="PS51118"/>
    </source>
</evidence>
<dbReference type="SUPFAM" id="SSF46785">
    <property type="entry name" value="Winged helix' DNA-binding domain"/>
    <property type="match status" value="1"/>
</dbReference>
<accession>A0A5E6PKB2</accession>
<proteinExistence type="predicted"/>
<dbReference type="GO" id="GO:0003677">
    <property type="term" value="F:DNA binding"/>
    <property type="evidence" value="ECO:0007669"/>
    <property type="project" value="UniProtKB-KW"/>
</dbReference>
<dbReference type="AlphaFoldDB" id="A0A5E6PKB2"/>
<dbReference type="EMBL" id="CABVGZ010000002">
    <property type="protein sequence ID" value="VVM41517.1"/>
    <property type="molecule type" value="Genomic_DNA"/>
</dbReference>
<evidence type="ECO:0000313" key="5">
    <source>
        <dbReference type="EMBL" id="VVM41517.1"/>
    </source>
</evidence>
<evidence type="ECO:0000256" key="1">
    <source>
        <dbReference type="ARBA" id="ARBA00023015"/>
    </source>
</evidence>
<dbReference type="PANTHER" id="PTHR33204">
    <property type="entry name" value="TRANSCRIPTIONAL REGULATOR, MARR FAMILY"/>
    <property type="match status" value="1"/>
</dbReference>
<dbReference type="InterPro" id="IPR002577">
    <property type="entry name" value="HTH_HxlR"/>
</dbReference>
<evidence type="ECO:0000313" key="6">
    <source>
        <dbReference type="Proteomes" id="UP000326241"/>
    </source>
</evidence>
<protein>
    <recommendedName>
        <fullName evidence="4">HTH hxlR-type domain-containing protein</fullName>
    </recommendedName>
</protein>
<organism evidence="5 6">
    <name type="scientific">Pseudomonas fluorescens</name>
    <dbReference type="NCBI Taxonomy" id="294"/>
    <lineage>
        <taxon>Bacteria</taxon>
        <taxon>Pseudomonadati</taxon>
        <taxon>Pseudomonadota</taxon>
        <taxon>Gammaproteobacteria</taxon>
        <taxon>Pseudomonadales</taxon>
        <taxon>Pseudomonadaceae</taxon>
        <taxon>Pseudomonas</taxon>
    </lineage>
</organism>
<dbReference type="Gene3D" id="1.10.10.10">
    <property type="entry name" value="Winged helix-like DNA-binding domain superfamily/Winged helix DNA-binding domain"/>
    <property type="match status" value="1"/>
</dbReference>
<reference evidence="5 6" key="1">
    <citation type="submission" date="2019-09" db="EMBL/GenBank/DDBJ databases">
        <authorList>
            <person name="Chandra G."/>
            <person name="Truman W A."/>
        </authorList>
    </citation>
    <scope>NUCLEOTIDE SEQUENCE [LARGE SCALE GENOMIC DNA]</scope>
    <source>
        <strain evidence="5">PS624</strain>
    </source>
</reference>
<name>A0A5E6PKB2_PSEFL</name>
<keyword evidence="3" id="KW-0804">Transcription</keyword>
<dbReference type="PROSITE" id="PS51118">
    <property type="entry name" value="HTH_HXLR"/>
    <property type="match status" value="1"/>
</dbReference>
<keyword evidence="1" id="KW-0805">Transcription regulation</keyword>
<feature type="domain" description="HTH hxlR-type" evidence="4">
    <location>
        <begin position="27"/>
        <end position="124"/>
    </location>
</feature>
<evidence type="ECO:0000256" key="3">
    <source>
        <dbReference type="ARBA" id="ARBA00023163"/>
    </source>
</evidence>
<gene>
    <name evidence="5" type="ORF">PS624_00301</name>
</gene>
<evidence type="ECO:0000256" key="2">
    <source>
        <dbReference type="ARBA" id="ARBA00023125"/>
    </source>
</evidence>